<organism evidence="5 6">
    <name type="scientific">Psychrobacillus glaciei</name>
    <dbReference type="NCBI Taxonomy" id="2283160"/>
    <lineage>
        <taxon>Bacteria</taxon>
        <taxon>Bacillati</taxon>
        <taxon>Bacillota</taxon>
        <taxon>Bacilli</taxon>
        <taxon>Bacillales</taxon>
        <taxon>Bacillaceae</taxon>
        <taxon>Psychrobacillus</taxon>
    </lineage>
</organism>
<dbReference type="KEGG" id="psyo:PB01_01365"/>
<keyword evidence="3" id="KW-0949">S-adenosyl-L-methionine</keyword>
<dbReference type="Pfam" id="PF00145">
    <property type="entry name" value="DNA_methylase"/>
    <property type="match status" value="1"/>
</dbReference>
<reference evidence="5 6" key="1">
    <citation type="submission" date="2018-07" db="EMBL/GenBank/DDBJ databases">
        <title>Complete genome sequence of Psychrobacillus sp. PB01, isolated from iceberg, and comparative genome analysis of Psychrobacillus strains.</title>
        <authorList>
            <person name="Lee P.C."/>
        </authorList>
    </citation>
    <scope>NUCLEOTIDE SEQUENCE [LARGE SCALE GENOMIC DNA]</scope>
    <source>
        <strain evidence="5 6">PB01</strain>
    </source>
</reference>
<protein>
    <submittedName>
        <fullName evidence="5">Uncharacterized protein</fullName>
    </submittedName>
</protein>
<name>A0A5J6SIY6_9BACI</name>
<keyword evidence="4" id="KW-0680">Restriction system</keyword>
<evidence type="ECO:0000313" key="6">
    <source>
        <dbReference type="Proteomes" id="UP000325517"/>
    </source>
</evidence>
<dbReference type="GO" id="GO:0009307">
    <property type="term" value="P:DNA restriction-modification system"/>
    <property type="evidence" value="ECO:0007669"/>
    <property type="project" value="UniProtKB-KW"/>
</dbReference>
<evidence type="ECO:0000256" key="3">
    <source>
        <dbReference type="ARBA" id="ARBA00022691"/>
    </source>
</evidence>
<keyword evidence="2" id="KW-0808">Transferase</keyword>
<dbReference type="AlphaFoldDB" id="A0A5J6SIY6"/>
<evidence type="ECO:0000313" key="5">
    <source>
        <dbReference type="EMBL" id="QFF97569.1"/>
    </source>
</evidence>
<evidence type="ECO:0000256" key="1">
    <source>
        <dbReference type="ARBA" id="ARBA00022603"/>
    </source>
</evidence>
<gene>
    <name evidence="5" type="ORF">PB01_01365</name>
</gene>
<dbReference type="GO" id="GO:0008168">
    <property type="term" value="F:methyltransferase activity"/>
    <property type="evidence" value="ECO:0007669"/>
    <property type="project" value="UniProtKB-KW"/>
</dbReference>
<dbReference type="OrthoDB" id="9813719at2"/>
<evidence type="ECO:0000256" key="4">
    <source>
        <dbReference type="ARBA" id="ARBA00022747"/>
    </source>
</evidence>
<evidence type="ECO:0000256" key="2">
    <source>
        <dbReference type="ARBA" id="ARBA00022679"/>
    </source>
</evidence>
<dbReference type="SUPFAM" id="SSF53335">
    <property type="entry name" value="S-adenosyl-L-methionine-dependent methyltransferases"/>
    <property type="match status" value="1"/>
</dbReference>
<sequence>MCIDLPVKVIARIQTFPDLFQFSYGNNSSVSRNGRVDKIYKQIGNAVPIVLARAMASPIAHWSTKNLNTVMDNRNVSQQLSLFYEIEI</sequence>
<dbReference type="PROSITE" id="PS00095">
    <property type="entry name" value="C5_MTASE_2"/>
    <property type="match status" value="1"/>
</dbReference>
<dbReference type="EMBL" id="CP031223">
    <property type="protein sequence ID" value="QFF97569.1"/>
    <property type="molecule type" value="Genomic_DNA"/>
</dbReference>
<keyword evidence="6" id="KW-1185">Reference proteome</keyword>
<dbReference type="InterPro" id="IPR001525">
    <property type="entry name" value="C5_MeTfrase"/>
</dbReference>
<dbReference type="InterPro" id="IPR031303">
    <property type="entry name" value="C5_meth_CS"/>
</dbReference>
<proteinExistence type="predicted"/>
<dbReference type="Gene3D" id="3.90.120.10">
    <property type="entry name" value="DNA Methylase, subunit A, domain 2"/>
    <property type="match status" value="1"/>
</dbReference>
<dbReference type="Proteomes" id="UP000325517">
    <property type="component" value="Chromosome"/>
</dbReference>
<accession>A0A5J6SIY6</accession>
<keyword evidence="1" id="KW-0489">Methyltransferase</keyword>
<dbReference type="GO" id="GO:0032259">
    <property type="term" value="P:methylation"/>
    <property type="evidence" value="ECO:0007669"/>
    <property type="project" value="UniProtKB-KW"/>
</dbReference>
<dbReference type="InterPro" id="IPR029063">
    <property type="entry name" value="SAM-dependent_MTases_sf"/>
</dbReference>